<dbReference type="SMART" id="SM00850">
    <property type="entry name" value="LytTR"/>
    <property type="match status" value="1"/>
</dbReference>
<dbReference type="AlphaFoldDB" id="A0A0X8X543"/>
<accession>A0A0X8X543</accession>
<dbReference type="InterPro" id="IPR011006">
    <property type="entry name" value="CheY-like_superfamily"/>
</dbReference>
<dbReference type="SMART" id="SM00448">
    <property type="entry name" value="REC"/>
    <property type="match status" value="1"/>
</dbReference>
<dbReference type="PANTHER" id="PTHR37299">
    <property type="entry name" value="TRANSCRIPTIONAL REGULATOR-RELATED"/>
    <property type="match status" value="1"/>
</dbReference>
<dbReference type="Gene3D" id="3.40.50.2300">
    <property type="match status" value="1"/>
</dbReference>
<dbReference type="PROSITE" id="PS50110">
    <property type="entry name" value="RESPONSE_REGULATORY"/>
    <property type="match status" value="1"/>
</dbReference>
<dbReference type="Pfam" id="PF00072">
    <property type="entry name" value="Response_reg"/>
    <property type="match status" value="1"/>
</dbReference>
<dbReference type="PROSITE" id="PS50930">
    <property type="entry name" value="HTH_LYTTR"/>
    <property type="match status" value="1"/>
</dbReference>
<dbReference type="InterPro" id="IPR007492">
    <property type="entry name" value="LytTR_DNA-bd_dom"/>
</dbReference>
<dbReference type="SUPFAM" id="SSF52172">
    <property type="entry name" value="CheY-like"/>
    <property type="match status" value="1"/>
</dbReference>
<dbReference type="KEGG" id="mgot:MgSA37_04011"/>
<gene>
    <name evidence="1" type="primary">yehT_6</name>
    <name evidence="1" type="ORF">MgSA37_04011</name>
</gene>
<keyword evidence="2" id="KW-1185">Reference proteome</keyword>
<dbReference type="Gene3D" id="2.40.50.1020">
    <property type="entry name" value="LytTr DNA-binding domain"/>
    <property type="match status" value="1"/>
</dbReference>
<dbReference type="GO" id="GO:0003677">
    <property type="term" value="F:DNA binding"/>
    <property type="evidence" value="ECO:0007669"/>
    <property type="project" value="UniProtKB-KW"/>
</dbReference>
<dbReference type="InterPro" id="IPR001789">
    <property type="entry name" value="Sig_transdc_resp-reg_receiver"/>
</dbReference>
<name>A0A0X8X543_9SPHI</name>
<dbReference type="RefSeq" id="WP_232010688.1">
    <property type="nucleotide sequence ID" value="NZ_AP017313.1"/>
</dbReference>
<sequence>MMRCLLVDDETLALDLLEDNLKHVNYLQVAGRCRTAGEAILFLQNEAVDLLFCDIQMPGFNGLQLVKSLVKKPMIIFVTAYEKFAIDGFELDVIDYLVKPVPLERFLKACQKAYMLFELNRKSVEQVPVKRPYIFVHSDYNLVKINFSDIEYVEGLKDYVKINLVNQPKPLLSRTSIKALELQLPAELFFRIHKSYIVNIDFVQQIRRGKIKTANSELPLSDNYRDVIHKMIGKETA</sequence>
<dbReference type="InterPro" id="IPR046947">
    <property type="entry name" value="LytR-like"/>
</dbReference>
<organism evidence="1 2">
    <name type="scientific">Mucilaginibacter gotjawali</name>
    <dbReference type="NCBI Taxonomy" id="1550579"/>
    <lineage>
        <taxon>Bacteria</taxon>
        <taxon>Pseudomonadati</taxon>
        <taxon>Bacteroidota</taxon>
        <taxon>Sphingobacteriia</taxon>
        <taxon>Sphingobacteriales</taxon>
        <taxon>Sphingobacteriaceae</taxon>
        <taxon>Mucilaginibacter</taxon>
    </lineage>
</organism>
<evidence type="ECO:0000313" key="2">
    <source>
        <dbReference type="Proteomes" id="UP000218263"/>
    </source>
</evidence>
<proteinExistence type="predicted"/>
<dbReference type="EMBL" id="AP017313">
    <property type="protein sequence ID" value="BAU55819.1"/>
    <property type="molecule type" value="Genomic_DNA"/>
</dbReference>
<dbReference type="GO" id="GO:0000156">
    <property type="term" value="F:phosphorelay response regulator activity"/>
    <property type="evidence" value="ECO:0007669"/>
    <property type="project" value="InterPro"/>
</dbReference>
<evidence type="ECO:0000313" key="1">
    <source>
        <dbReference type="EMBL" id="BAU55819.1"/>
    </source>
</evidence>
<reference evidence="1 2" key="1">
    <citation type="submission" date="2015-12" db="EMBL/GenBank/DDBJ databases">
        <title>Genome sequence of Mucilaginibacter gotjawali.</title>
        <authorList>
            <person name="Lee J.S."/>
            <person name="Lee K.C."/>
            <person name="Kim K.K."/>
            <person name="Lee B.W."/>
        </authorList>
    </citation>
    <scope>NUCLEOTIDE SEQUENCE [LARGE SCALE GENOMIC DNA]</scope>
    <source>
        <strain evidence="1 2">SA3-7</strain>
    </source>
</reference>
<protein>
    <submittedName>
        <fullName evidence="1">Transcriptional regulatory protein YehT</fullName>
    </submittedName>
</protein>
<dbReference type="Pfam" id="PF04397">
    <property type="entry name" value="LytTR"/>
    <property type="match status" value="1"/>
</dbReference>
<dbReference type="PANTHER" id="PTHR37299:SF1">
    <property type="entry name" value="STAGE 0 SPORULATION PROTEIN A HOMOLOG"/>
    <property type="match status" value="1"/>
</dbReference>
<dbReference type="Proteomes" id="UP000218263">
    <property type="component" value="Chromosome"/>
</dbReference>